<accession>A0ABV9RLB1</accession>
<dbReference type="InterPro" id="IPR018688">
    <property type="entry name" value="PpoB2-like"/>
</dbReference>
<comment type="caution">
    <text evidence="2">The sequence shown here is derived from an EMBL/GenBank/DDBJ whole genome shotgun (WGS) entry which is preliminary data.</text>
</comment>
<reference evidence="3" key="1">
    <citation type="journal article" date="2019" name="Int. J. Syst. Evol. Microbiol.">
        <title>The Global Catalogue of Microorganisms (GCM) 10K type strain sequencing project: providing services to taxonomists for standard genome sequencing and annotation.</title>
        <authorList>
            <consortium name="The Broad Institute Genomics Platform"/>
            <consortium name="The Broad Institute Genome Sequencing Center for Infectious Disease"/>
            <person name="Wu L."/>
            <person name="Ma J."/>
        </authorList>
    </citation>
    <scope>NUCLEOTIDE SEQUENCE [LARGE SCALE GENOMIC DNA]</scope>
    <source>
        <strain evidence="3">CCUG 50347</strain>
    </source>
</reference>
<gene>
    <name evidence="2" type="ORF">ACFPEL_17970</name>
</gene>
<feature type="transmembrane region" description="Helical" evidence="1">
    <location>
        <begin position="16"/>
        <end position="37"/>
    </location>
</feature>
<feature type="transmembrane region" description="Helical" evidence="1">
    <location>
        <begin position="209"/>
        <end position="228"/>
    </location>
</feature>
<keyword evidence="1" id="KW-1133">Transmembrane helix</keyword>
<feature type="transmembrane region" description="Helical" evidence="1">
    <location>
        <begin position="240"/>
        <end position="263"/>
    </location>
</feature>
<feature type="transmembrane region" description="Helical" evidence="1">
    <location>
        <begin position="96"/>
        <end position="122"/>
    </location>
</feature>
<dbReference type="Pfam" id="PF09948">
    <property type="entry name" value="PpoB2"/>
    <property type="match status" value="1"/>
</dbReference>
<dbReference type="EMBL" id="JBHSIM010000039">
    <property type="protein sequence ID" value="MFC4834309.1"/>
    <property type="molecule type" value="Genomic_DNA"/>
</dbReference>
<keyword evidence="3" id="KW-1185">Reference proteome</keyword>
<dbReference type="Proteomes" id="UP001595909">
    <property type="component" value="Unassembled WGS sequence"/>
</dbReference>
<keyword evidence="1" id="KW-0472">Membrane</keyword>
<evidence type="ECO:0000313" key="3">
    <source>
        <dbReference type="Proteomes" id="UP001595909"/>
    </source>
</evidence>
<feature type="transmembrane region" description="Helical" evidence="1">
    <location>
        <begin position="57"/>
        <end position="84"/>
    </location>
</feature>
<sequence>MAVRTPPRPDRLPRPTLAATVVLAVAAAAWIGTVAVHSPGEARHGHHGVVTTSTTTVAISLAGWTLMVLAMMLPPALPLVGLLGRLLSGRGRRVSRLFTAVAAFVGVWTATGVVLITGAAALDLALGAATSTETRVRIAGGVVLLAGLYQFTPIKNACLTACRTPRWFALRLWGRHGPTRDAAAISGAYGVSCVGCCWALMLLCLGTGALALPVMVVLTIVMAAERLVPAARAVARATGLVLVLLGTVLLADLLPLGLVHPLLGA</sequence>
<evidence type="ECO:0000256" key="1">
    <source>
        <dbReference type="SAM" id="Phobius"/>
    </source>
</evidence>
<protein>
    <submittedName>
        <fullName evidence="2">DUF2182 domain-containing protein</fullName>
    </submittedName>
</protein>
<keyword evidence="1" id="KW-0812">Transmembrane</keyword>
<organism evidence="2 3">
    <name type="scientific">Actinomycetospora chibensis</name>
    <dbReference type="NCBI Taxonomy" id="663606"/>
    <lineage>
        <taxon>Bacteria</taxon>
        <taxon>Bacillati</taxon>
        <taxon>Actinomycetota</taxon>
        <taxon>Actinomycetes</taxon>
        <taxon>Pseudonocardiales</taxon>
        <taxon>Pseudonocardiaceae</taxon>
        <taxon>Actinomycetospora</taxon>
    </lineage>
</organism>
<evidence type="ECO:0000313" key="2">
    <source>
        <dbReference type="EMBL" id="MFC4834309.1"/>
    </source>
</evidence>
<name>A0ABV9RLB1_9PSEU</name>
<dbReference type="RefSeq" id="WP_274190839.1">
    <property type="nucleotide sequence ID" value="NZ_BAABHN010000039.1"/>
</dbReference>
<proteinExistence type="predicted"/>